<dbReference type="Pfam" id="PF11754">
    <property type="entry name" value="Velvet"/>
    <property type="match status" value="1"/>
</dbReference>
<dbReference type="STRING" id="71784.A0A1Y2B454"/>
<dbReference type="InParanoid" id="A0A1Y2B454"/>
<feature type="compositionally biased region" description="Low complexity" evidence="5">
    <location>
        <begin position="472"/>
        <end position="491"/>
    </location>
</feature>
<dbReference type="EMBL" id="MCFC01000025">
    <property type="protein sequence ID" value="ORY29506.1"/>
    <property type="molecule type" value="Genomic_DNA"/>
</dbReference>
<evidence type="ECO:0000313" key="7">
    <source>
        <dbReference type="EMBL" id="ORY29506.1"/>
    </source>
</evidence>
<comment type="caution">
    <text evidence="7">The sequence shown here is derived from an EMBL/GenBank/DDBJ whole genome shotgun (WGS) entry which is preliminary data.</text>
</comment>
<evidence type="ECO:0000256" key="2">
    <source>
        <dbReference type="ARBA" id="ARBA00023015"/>
    </source>
</evidence>
<sequence>MLPTPMTSQPSPPINEREDVRARGNKRQRLSSSPSSSMTPTPKLERQPTPTPSPVNYAARLSVASLMNQDTEQDAPESSGRYRAPNSPTNPEGDDDELDSSDDEDELVVAAYPVAPPTGHQGGVGWTYHLQVIQQPQRARACGFGDKDRRPLSPPPIIRLWVRDSTGQLVDSELIDVNFLILMVDLWSADGEQERNVVMHPSSSQRPLSPRRSISVGVPSEVPSVPGPSRPTTGGRIEPSEPNASSAWPEGVWRWPPRQAPLTAMASPGTSPLSRVPSRDVVPSPPPVPAVTGWSPPRPMMGRAHSFNPHLAIGEPTATRPVTAPSYPLHTPHTPRHHGPHPLHLPPLTAITEDREPPRPASSSLTLPAFRDPIRSSTSTTSSRDTRSSWSTPSGPIPSPDVWVARTGGPSHPWPLSDSRKDNRPSSSWTDRPSTAGDMLSDRPFSGDSQGPPRHYRDPGGEVRLITPNRASFPTPSSFRPRSPSSSRQEVPSFYQVSGDLPYNPMATLSENRPSSSYSAANFSRVLVGSLTAHCQRLSDENDQPGLFFFAHDLGVRTEGLFRLRFTLVNLASLMTAGVTPGTRAPAMAVAYSNRFTVYSAKRFPGVIPTTDLTRLFAAQNVRLPTRQKRAPSGHGEVEDEYEDE</sequence>
<dbReference type="InterPro" id="IPR037525">
    <property type="entry name" value="Velvet_dom"/>
</dbReference>
<feature type="compositionally biased region" description="Low complexity" evidence="5">
    <location>
        <begin position="31"/>
        <end position="42"/>
    </location>
</feature>
<dbReference type="PANTHER" id="PTHR33572:SF3">
    <property type="entry name" value="VELVET COMPLEX SUBUNIT B"/>
    <property type="match status" value="1"/>
</dbReference>
<keyword evidence="3" id="KW-0804">Transcription</keyword>
<accession>A0A1Y2B454</accession>
<dbReference type="Gene3D" id="2.60.40.3960">
    <property type="entry name" value="Velvet domain"/>
    <property type="match status" value="2"/>
</dbReference>
<dbReference type="PANTHER" id="PTHR33572">
    <property type="entry name" value="SPORE DEVELOPMENT REGULATOR VOSA"/>
    <property type="match status" value="1"/>
</dbReference>
<feature type="compositionally biased region" description="Acidic residues" evidence="5">
    <location>
        <begin position="92"/>
        <end position="102"/>
    </location>
</feature>
<dbReference type="GO" id="GO:0005634">
    <property type="term" value="C:nucleus"/>
    <property type="evidence" value="ECO:0007669"/>
    <property type="project" value="UniProtKB-SubCell"/>
</dbReference>
<feature type="compositionally biased region" description="Low complexity" evidence="5">
    <location>
        <begin position="271"/>
        <end position="282"/>
    </location>
</feature>
<feature type="region of interest" description="Disordered" evidence="5">
    <location>
        <begin position="198"/>
        <end position="491"/>
    </location>
</feature>
<feature type="compositionally biased region" description="Low complexity" evidence="5">
    <location>
        <begin position="201"/>
        <end position="224"/>
    </location>
</feature>
<evidence type="ECO:0000256" key="1">
    <source>
        <dbReference type="ARBA" id="ARBA00004123"/>
    </source>
</evidence>
<evidence type="ECO:0000313" key="8">
    <source>
        <dbReference type="Proteomes" id="UP000193986"/>
    </source>
</evidence>
<organism evidence="7 8">
    <name type="scientific">Naematelia encephala</name>
    <dbReference type="NCBI Taxonomy" id="71784"/>
    <lineage>
        <taxon>Eukaryota</taxon>
        <taxon>Fungi</taxon>
        <taxon>Dikarya</taxon>
        <taxon>Basidiomycota</taxon>
        <taxon>Agaricomycotina</taxon>
        <taxon>Tremellomycetes</taxon>
        <taxon>Tremellales</taxon>
        <taxon>Naemateliaceae</taxon>
        <taxon>Naematelia</taxon>
    </lineage>
</organism>
<gene>
    <name evidence="7" type="ORF">BCR39DRAFT_559038</name>
</gene>
<dbReference type="AlphaFoldDB" id="A0A1Y2B454"/>
<evidence type="ECO:0000256" key="5">
    <source>
        <dbReference type="SAM" id="MobiDB-lite"/>
    </source>
</evidence>
<proteinExistence type="predicted"/>
<comment type="subcellular location">
    <subcellularLocation>
        <location evidence="1">Nucleus</location>
    </subcellularLocation>
</comment>
<name>A0A1Y2B454_9TREE</name>
<feature type="region of interest" description="Disordered" evidence="5">
    <location>
        <begin position="1"/>
        <end position="102"/>
    </location>
</feature>
<reference evidence="7 8" key="1">
    <citation type="submission" date="2016-07" db="EMBL/GenBank/DDBJ databases">
        <title>Pervasive Adenine N6-methylation of Active Genes in Fungi.</title>
        <authorList>
            <consortium name="DOE Joint Genome Institute"/>
            <person name="Mondo S.J."/>
            <person name="Dannebaum R.O."/>
            <person name="Kuo R.C."/>
            <person name="Labutti K."/>
            <person name="Haridas S."/>
            <person name="Kuo A."/>
            <person name="Salamov A."/>
            <person name="Ahrendt S.R."/>
            <person name="Lipzen A."/>
            <person name="Sullivan W."/>
            <person name="Andreopoulos W.B."/>
            <person name="Clum A."/>
            <person name="Lindquist E."/>
            <person name="Daum C."/>
            <person name="Ramamoorthy G.K."/>
            <person name="Gryganskyi A."/>
            <person name="Culley D."/>
            <person name="Magnuson J.K."/>
            <person name="James T.Y."/>
            <person name="O'Malley M.A."/>
            <person name="Stajich J.E."/>
            <person name="Spatafora J.W."/>
            <person name="Visel A."/>
            <person name="Grigoriev I.V."/>
        </authorList>
    </citation>
    <scope>NUCLEOTIDE SEQUENCE [LARGE SCALE GENOMIC DNA]</scope>
    <source>
        <strain evidence="7 8">68-887.2</strain>
    </source>
</reference>
<dbReference type="PROSITE" id="PS51821">
    <property type="entry name" value="VELVET"/>
    <property type="match status" value="1"/>
</dbReference>
<keyword evidence="8" id="KW-1185">Reference proteome</keyword>
<dbReference type="InterPro" id="IPR021740">
    <property type="entry name" value="Velvet"/>
</dbReference>
<dbReference type="OrthoDB" id="1746739at2759"/>
<keyword evidence="4" id="KW-0539">Nucleus</keyword>
<dbReference type="Proteomes" id="UP000193986">
    <property type="component" value="Unassembled WGS sequence"/>
</dbReference>
<dbReference type="InterPro" id="IPR038491">
    <property type="entry name" value="Velvet_dom_sf"/>
</dbReference>
<keyword evidence="2" id="KW-0805">Transcription regulation</keyword>
<feature type="compositionally biased region" description="Low complexity" evidence="5">
    <location>
        <begin position="375"/>
        <end position="394"/>
    </location>
</feature>
<protein>
    <submittedName>
        <fullName evidence="7">Velvet factor-domain-containing protein</fullName>
    </submittedName>
</protein>
<evidence type="ECO:0000256" key="4">
    <source>
        <dbReference type="ARBA" id="ARBA00023242"/>
    </source>
</evidence>
<feature type="domain" description="Velvet" evidence="6">
    <location>
        <begin position="123"/>
        <end position="627"/>
    </location>
</feature>
<evidence type="ECO:0000259" key="6">
    <source>
        <dbReference type="PROSITE" id="PS51821"/>
    </source>
</evidence>
<evidence type="ECO:0000256" key="3">
    <source>
        <dbReference type="ARBA" id="ARBA00023163"/>
    </source>
</evidence>